<keyword evidence="3" id="KW-1185">Reference proteome</keyword>
<evidence type="ECO:0000259" key="1">
    <source>
        <dbReference type="SMART" id="SM00579"/>
    </source>
</evidence>
<dbReference type="PANTHER" id="PTHR31293:SF12">
    <property type="entry name" value="RNI-LIKE SUPERFAMILY PROTEIN"/>
    <property type="match status" value="1"/>
</dbReference>
<dbReference type="Proteomes" id="UP000694251">
    <property type="component" value="Chromosome 10"/>
</dbReference>
<dbReference type="AlphaFoldDB" id="A0A8T2A2T7"/>
<dbReference type="EMBL" id="JAEFBJ010000010">
    <property type="protein sequence ID" value="KAG7566474.1"/>
    <property type="molecule type" value="Genomic_DNA"/>
</dbReference>
<evidence type="ECO:0000313" key="2">
    <source>
        <dbReference type="EMBL" id="KAG7566474.1"/>
    </source>
</evidence>
<dbReference type="InterPro" id="IPR006566">
    <property type="entry name" value="FBD"/>
</dbReference>
<feature type="domain" description="FBD" evidence="1">
    <location>
        <begin position="656"/>
        <end position="735"/>
    </location>
</feature>
<protein>
    <submittedName>
        <fullName evidence="2">FBD domain</fullName>
    </submittedName>
</protein>
<evidence type="ECO:0000313" key="3">
    <source>
        <dbReference type="Proteomes" id="UP000694251"/>
    </source>
</evidence>
<gene>
    <name evidence="2" type="ORF">ISN44_As10g030280</name>
</gene>
<dbReference type="SMART" id="SM00579">
    <property type="entry name" value="FBD"/>
    <property type="match status" value="2"/>
</dbReference>
<dbReference type="InterPro" id="IPR055294">
    <property type="entry name" value="FBL60-like"/>
</dbReference>
<comment type="caution">
    <text evidence="2">The sequence shown here is derived from an EMBL/GenBank/DDBJ whole genome shotgun (WGS) entry which is preliminary data.</text>
</comment>
<feature type="domain" description="FBD" evidence="1">
    <location>
        <begin position="286"/>
        <end position="365"/>
    </location>
</feature>
<dbReference type="PANTHER" id="PTHR31293">
    <property type="entry name" value="RNI-LIKE SUPERFAMILY PROTEIN"/>
    <property type="match status" value="1"/>
</dbReference>
<accession>A0A8T2A2T7</accession>
<organism evidence="2 3">
    <name type="scientific">Arabidopsis suecica</name>
    <name type="common">Swedish thale-cress</name>
    <name type="synonym">Cardaminopsis suecica</name>
    <dbReference type="NCBI Taxonomy" id="45249"/>
    <lineage>
        <taxon>Eukaryota</taxon>
        <taxon>Viridiplantae</taxon>
        <taxon>Streptophyta</taxon>
        <taxon>Embryophyta</taxon>
        <taxon>Tracheophyta</taxon>
        <taxon>Spermatophyta</taxon>
        <taxon>Magnoliopsida</taxon>
        <taxon>eudicotyledons</taxon>
        <taxon>Gunneridae</taxon>
        <taxon>Pentapetalae</taxon>
        <taxon>rosids</taxon>
        <taxon>malvids</taxon>
        <taxon>Brassicales</taxon>
        <taxon>Brassicaceae</taxon>
        <taxon>Camelineae</taxon>
        <taxon>Arabidopsis</taxon>
    </lineage>
</organism>
<name>A0A8T2A2T7_ARASU</name>
<proteinExistence type="predicted"/>
<sequence length="744" mass="85669">MNLDFDDSKRMHHGVTKQERVKMLRRFIKCVDGKLALHKNVPLNRLSIKCKDDVGPAPVIGWITNVLKRRVSELALDISSCWDWPMSTAIDGCGTMVQEFWESCSVSSTSLKRLTFRFNQMFFENHKSVSFDTPNLLYLEYSDVIADKYLKANFDSLVEARLDLQMTHDQIHKAKFSEDDLIKHEGMVGNAAAFFIGICNVKSLYLSDNTLEVLCFCCEPMPVFNNLIQLTVKTDRLVGWESLTALLKNSPNLETLVFEGLLHRFDMKCGSDECLCKPWEEEDIPTCLSSSPVKVLEIRKFGDIYEDEDMDKMMDQVEYFLETMPNLEHLIIHYETSIDEDVEEVLSQFQMVPREGLTECRIQAVTENMDLEFDDSQYMHPTRTRKQEREELRTDFTNFVDLMLALQGNDPLNRFSIKCKDDVGSAPVIGWINNVLNLNVSELVLHISSYWDWPLSSEVLVSEKMVQEFWESCSVSSTSLKRLTFRFQQRVDENHRSVSFDTPNLVYFEYSDTLADEYPIVNFDSLVGASLNLRMTHDQIHMAKFSDDDFIKPHEGLVGNATNLIRGISNVKTLYLSDNTLEVLCFCCEPMPIFNNLLRLTIKTDRDVGWESLTALLKNSPNLKTLVFEGLLHRDGEKCKSDECLCSPWEEDDITTCLSSSNVKILKILNFGDIYEDEDMDKMMEQVECFLETMPNLKKLIIHYKTSIDEDVEEVFSRFQSVPREGLTKCKIQVISDNLNLSSS</sequence>
<reference evidence="2 3" key="1">
    <citation type="submission" date="2020-12" db="EMBL/GenBank/DDBJ databases">
        <title>Concerted genomic and epigenomic changes stabilize Arabidopsis allopolyploids.</title>
        <authorList>
            <person name="Chen Z."/>
        </authorList>
    </citation>
    <scope>NUCLEOTIDE SEQUENCE [LARGE SCALE GENOMIC DNA]</scope>
    <source>
        <strain evidence="2">As9502</strain>
        <tissue evidence="2">Leaf</tissue>
    </source>
</reference>
<dbReference type="OrthoDB" id="1024236at2759"/>